<dbReference type="NCBIfam" id="TIGR03584">
    <property type="entry name" value="PseF"/>
    <property type="match status" value="1"/>
</dbReference>
<dbReference type="InterPro" id="IPR003329">
    <property type="entry name" value="Cytidylyl_trans"/>
</dbReference>
<keyword evidence="1" id="KW-0808">Transferase</keyword>
<dbReference type="Gene3D" id="3.90.550.10">
    <property type="entry name" value="Spore Coat Polysaccharide Biosynthesis Protein SpsA, Chain A"/>
    <property type="match status" value="1"/>
</dbReference>
<dbReference type="PANTHER" id="PTHR21485">
    <property type="entry name" value="HAD SUPERFAMILY MEMBERS CMAS AND KDSC"/>
    <property type="match status" value="1"/>
</dbReference>
<dbReference type="SUPFAM" id="SSF53448">
    <property type="entry name" value="Nucleotide-diphospho-sugar transferases"/>
    <property type="match status" value="1"/>
</dbReference>
<dbReference type="AlphaFoldDB" id="A0A7W8DQX8"/>
<dbReference type="RefSeq" id="WP_184209055.1">
    <property type="nucleotide sequence ID" value="NZ_JACHIF010000004.1"/>
</dbReference>
<dbReference type="CDD" id="cd02513">
    <property type="entry name" value="CMP-NeuAc_Synthase"/>
    <property type="match status" value="1"/>
</dbReference>
<dbReference type="GO" id="GO:0008781">
    <property type="term" value="F:N-acylneuraminate cytidylyltransferase activity"/>
    <property type="evidence" value="ECO:0007669"/>
    <property type="project" value="UniProtKB-EC"/>
</dbReference>
<gene>
    <name evidence="1" type="ORF">HNQ64_002604</name>
</gene>
<dbReference type="EC" id="2.7.7.43" evidence="1"/>
<proteinExistence type="predicted"/>
<accession>A0A7W8DQX8</accession>
<evidence type="ECO:0000313" key="1">
    <source>
        <dbReference type="EMBL" id="MBB5038346.1"/>
    </source>
</evidence>
<dbReference type="Proteomes" id="UP000534294">
    <property type="component" value="Unassembled WGS sequence"/>
</dbReference>
<dbReference type="InterPro" id="IPR050793">
    <property type="entry name" value="CMP-NeuNAc_synthase"/>
</dbReference>
<reference evidence="1 2" key="1">
    <citation type="submission" date="2020-08" db="EMBL/GenBank/DDBJ databases">
        <title>Genomic Encyclopedia of Type Strains, Phase IV (KMG-IV): sequencing the most valuable type-strain genomes for metagenomic binning, comparative biology and taxonomic classification.</title>
        <authorList>
            <person name="Goeker M."/>
        </authorList>
    </citation>
    <scope>NUCLEOTIDE SEQUENCE [LARGE SCALE GENOMIC DNA]</scope>
    <source>
        <strain evidence="1 2">DSM 12251</strain>
    </source>
</reference>
<sequence>MKDRTVAIIPARGGSKRIPRKNIREFGGRPMIAWSIQAALESDVFESVIVSTDDPEVTEIARQYGAKVPFVRPPEISGDQVGLNPVLKHALNWLEMEGGGRPSFLGCIYATAPFLRASDLRAAFDRLNEKPESEYVLSVCTFPSPVERAMTTNEAGEIRFMWPELRLTPSQALSECFHDAGQFVIGRATSFLQQDSALSGHCLPFVLPRYRCQDIDTPEDWEQARHLFSALQATSAS</sequence>
<keyword evidence="2" id="KW-1185">Reference proteome</keyword>
<dbReference type="Pfam" id="PF02348">
    <property type="entry name" value="CTP_transf_3"/>
    <property type="match status" value="1"/>
</dbReference>
<dbReference type="PANTHER" id="PTHR21485:SF6">
    <property type="entry name" value="N-ACYLNEURAMINATE CYTIDYLYLTRANSFERASE-RELATED"/>
    <property type="match status" value="1"/>
</dbReference>
<dbReference type="EMBL" id="JACHIF010000004">
    <property type="protein sequence ID" value="MBB5038346.1"/>
    <property type="molecule type" value="Genomic_DNA"/>
</dbReference>
<organism evidence="1 2">
    <name type="scientific">Prosthecobacter dejongeii</name>
    <dbReference type="NCBI Taxonomy" id="48465"/>
    <lineage>
        <taxon>Bacteria</taxon>
        <taxon>Pseudomonadati</taxon>
        <taxon>Verrucomicrobiota</taxon>
        <taxon>Verrucomicrobiia</taxon>
        <taxon>Verrucomicrobiales</taxon>
        <taxon>Verrucomicrobiaceae</taxon>
        <taxon>Prosthecobacter</taxon>
    </lineage>
</organism>
<comment type="caution">
    <text evidence="1">The sequence shown here is derived from an EMBL/GenBank/DDBJ whole genome shotgun (WGS) entry which is preliminary data.</text>
</comment>
<dbReference type="InterPro" id="IPR029044">
    <property type="entry name" value="Nucleotide-diphossugar_trans"/>
</dbReference>
<name>A0A7W8DQX8_9BACT</name>
<dbReference type="InterPro" id="IPR020039">
    <property type="entry name" value="PseF"/>
</dbReference>
<evidence type="ECO:0000313" key="2">
    <source>
        <dbReference type="Proteomes" id="UP000534294"/>
    </source>
</evidence>
<protein>
    <submittedName>
        <fullName evidence="1">N-acylneuraminate cytidylyltransferase</fullName>
        <ecNumber evidence="1">2.7.7.43</ecNumber>
    </submittedName>
</protein>
<keyword evidence="1" id="KW-0548">Nucleotidyltransferase</keyword>